<gene>
    <name evidence="1" type="ORF">GOODEAATRI_004436</name>
</gene>
<proteinExistence type="predicted"/>
<keyword evidence="2" id="KW-1185">Reference proteome</keyword>
<reference evidence="1 2" key="1">
    <citation type="submission" date="2021-06" db="EMBL/GenBank/DDBJ databases">
        <authorList>
            <person name="Palmer J.M."/>
        </authorList>
    </citation>
    <scope>NUCLEOTIDE SEQUENCE [LARGE SCALE GENOMIC DNA]</scope>
    <source>
        <strain evidence="1 2">GA_2019</strain>
        <tissue evidence="1">Muscle</tissue>
    </source>
</reference>
<protein>
    <submittedName>
        <fullName evidence="1">Uncharacterized protein</fullName>
    </submittedName>
</protein>
<accession>A0ABV0PBD2</accession>
<name>A0ABV0PBD2_9TELE</name>
<organism evidence="1 2">
    <name type="scientific">Goodea atripinnis</name>
    <dbReference type="NCBI Taxonomy" id="208336"/>
    <lineage>
        <taxon>Eukaryota</taxon>
        <taxon>Metazoa</taxon>
        <taxon>Chordata</taxon>
        <taxon>Craniata</taxon>
        <taxon>Vertebrata</taxon>
        <taxon>Euteleostomi</taxon>
        <taxon>Actinopterygii</taxon>
        <taxon>Neopterygii</taxon>
        <taxon>Teleostei</taxon>
        <taxon>Neoteleostei</taxon>
        <taxon>Acanthomorphata</taxon>
        <taxon>Ovalentaria</taxon>
        <taxon>Atherinomorphae</taxon>
        <taxon>Cyprinodontiformes</taxon>
        <taxon>Goodeidae</taxon>
        <taxon>Goodea</taxon>
    </lineage>
</organism>
<sequence length="144" mass="16611">MKDYGCSEYIGLSTCYYFCDSQHIDGFQCSSLRLSHSLFVSAFKRIQNVPFIECFHKWHTKDKKLDWREQAKLVVACGSAIVCHKLFILSPDIDIILQETLPWQLSQKVKYSPPAGHIRGWSKLCYFPAQPVCSINSSLWESEL</sequence>
<dbReference type="EMBL" id="JAHRIO010070153">
    <property type="protein sequence ID" value="MEQ2180748.1"/>
    <property type="molecule type" value="Genomic_DNA"/>
</dbReference>
<dbReference type="Proteomes" id="UP001476798">
    <property type="component" value="Unassembled WGS sequence"/>
</dbReference>
<evidence type="ECO:0000313" key="1">
    <source>
        <dbReference type="EMBL" id="MEQ2180748.1"/>
    </source>
</evidence>
<evidence type="ECO:0000313" key="2">
    <source>
        <dbReference type="Proteomes" id="UP001476798"/>
    </source>
</evidence>
<comment type="caution">
    <text evidence="1">The sequence shown here is derived from an EMBL/GenBank/DDBJ whole genome shotgun (WGS) entry which is preliminary data.</text>
</comment>